<organism evidence="2 3">
    <name type="scientific">Caerostris extrusa</name>
    <name type="common">Bark spider</name>
    <name type="synonym">Caerostris bankana</name>
    <dbReference type="NCBI Taxonomy" id="172846"/>
    <lineage>
        <taxon>Eukaryota</taxon>
        <taxon>Metazoa</taxon>
        <taxon>Ecdysozoa</taxon>
        <taxon>Arthropoda</taxon>
        <taxon>Chelicerata</taxon>
        <taxon>Arachnida</taxon>
        <taxon>Araneae</taxon>
        <taxon>Araneomorphae</taxon>
        <taxon>Entelegynae</taxon>
        <taxon>Araneoidea</taxon>
        <taxon>Araneidae</taxon>
        <taxon>Caerostris</taxon>
    </lineage>
</organism>
<evidence type="ECO:0000313" key="3">
    <source>
        <dbReference type="Proteomes" id="UP001054945"/>
    </source>
</evidence>
<keyword evidence="1" id="KW-0472">Membrane</keyword>
<dbReference type="SUPFAM" id="SSF53850">
    <property type="entry name" value="Periplasmic binding protein-like II"/>
    <property type="match status" value="1"/>
</dbReference>
<keyword evidence="3" id="KW-1185">Reference proteome</keyword>
<dbReference type="EMBL" id="BPLR01020296">
    <property type="protein sequence ID" value="GIX77064.1"/>
    <property type="molecule type" value="Genomic_DNA"/>
</dbReference>
<keyword evidence="1" id="KW-0812">Transmembrane</keyword>
<name>A0AAV4MX95_CAEEX</name>
<accession>A0AAV4MX95</accession>
<comment type="caution">
    <text evidence="2">The sequence shown here is derived from an EMBL/GenBank/DDBJ whole genome shotgun (WGS) entry which is preliminary data.</text>
</comment>
<protein>
    <submittedName>
        <fullName evidence="2">Uncharacterized protein</fullName>
    </submittedName>
</protein>
<gene>
    <name evidence="2" type="primary">AVEN_237881_1</name>
    <name evidence="2" type="ORF">CEXT_633291</name>
</gene>
<reference evidence="2 3" key="1">
    <citation type="submission" date="2021-06" db="EMBL/GenBank/DDBJ databases">
        <title>Caerostris extrusa draft genome.</title>
        <authorList>
            <person name="Kono N."/>
            <person name="Arakawa K."/>
        </authorList>
    </citation>
    <scope>NUCLEOTIDE SEQUENCE [LARGE SCALE GENOMIC DNA]</scope>
</reference>
<sequence>MILSGEAELALSFLSVNEQRSKAVNFSTGYTIEENIFYKLMPQVRKSAFAFLYPFNVNLWICLMGAIITLSIVLAKFEGRTTSILGTLFKIFANILGQPLIFKNNSLKSNTLLSFWLFFANKFSYSATLLSFLIQPLRESPIQNFYELSKAVQAGSHKDYFSVYSIHRLSNSNLAHLRQLGEFLARNNEIEDLKGMTEQNYLTHEVVRSLSRDNAKIFFGNRNGIYYSENTLFVNPTAFAFGKNFLMYIEIEFCYF</sequence>
<evidence type="ECO:0000256" key="1">
    <source>
        <dbReference type="SAM" id="Phobius"/>
    </source>
</evidence>
<keyword evidence="1" id="KW-1133">Transmembrane helix</keyword>
<feature type="transmembrane region" description="Helical" evidence="1">
    <location>
        <begin position="82"/>
        <end position="101"/>
    </location>
</feature>
<evidence type="ECO:0000313" key="2">
    <source>
        <dbReference type="EMBL" id="GIX77064.1"/>
    </source>
</evidence>
<feature type="transmembrane region" description="Helical" evidence="1">
    <location>
        <begin position="113"/>
        <end position="134"/>
    </location>
</feature>
<dbReference type="PANTHER" id="PTHR18966">
    <property type="entry name" value="IONOTROPIC GLUTAMATE RECEPTOR"/>
    <property type="match status" value="1"/>
</dbReference>
<proteinExistence type="predicted"/>
<dbReference type="AlphaFoldDB" id="A0AAV4MX95"/>
<dbReference type="Gene3D" id="3.40.190.10">
    <property type="entry name" value="Periplasmic binding protein-like II"/>
    <property type="match status" value="1"/>
</dbReference>
<dbReference type="Proteomes" id="UP001054945">
    <property type="component" value="Unassembled WGS sequence"/>
</dbReference>
<feature type="transmembrane region" description="Helical" evidence="1">
    <location>
        <begin position="57"/>
        <end position="75"/>
    </location>
</feature>
<dbReference type="InterPro" id="IPR015683">
    <property type="entry name" value="Ionotropic_Glu_rcpt"/>
</dbReference>